<dbReference type="EMBL" id="LR796189">
    <property type="protein sequence ID" value="CAB4125255.1"/>
    <property type="molecule type" value="Genomic_DNA"/>
</dbReference>
<name>A0A6J5KVM7_9CAUD</name>
<organism evidence="1">
    <name type="scientific">uncultured Caudovirales phage</name>
    <dbReference type="NCBI Taxonomy" id="2100421"/>
    <lineage>
        <taxon>Viruses</taxon>
        <taxon>Duplodnaviria</taxon>
        <taxon>Heunggongvirae</taxon>
        <taxon>Uroviricota</taxon>
        <taxon>Caudoviricetes</taxon>
        <taxon>Peduoviridae</taxon>
        <taxon>Maltschvirus</taxon>
        <taxon>Maltschvirus maltsch</taxon>
    </lineage>
</organism>
<proteinExistence type="predicted"/>
<evidence type="ECO:0000313" key="1">
    <source>
        <dbReference type="EMBL" id="CAB4125255.1"/>
    </source>
</evidence>
<gene>
    <name evidence="1" type="ORF">UFOVP53_92</name>
</gene>
<reference evidence="1" key="1">
    <citation type="submission" date="2020-04" db="EMBL/GenBank/DDBJ databases">
        <authorList>
            <person name="Chiriac C."/>
            <person name="Salcher M."/>
            <person name="Ghai R."/>
            <person name="Kavagutti S V."/>
        </authorList>
    </citation>
    <scope>NUCLEOTIDE SEQUENCE</scope>
</reference>
<sequence length="129" mass="14882">MEDQQVVVKSEPRTVTNEMILKYNQMIESFLRNSISKNWNEADTSRNKDEVGLGNSGWTMSDMRQYLATEVFIALRNYKPEHKTKESTFVFGHLNKRVGSLMKKLTKKSKGYGIWSSNIEEVLGEIDAE</sequence>
<accession>A0A6J5KVM7</accession>
<protein>
    <submittedName>
        <fullName evidence="1">Uncharacterized protein</fullName>
    </submittedName>
</protein>